<dbReference type="CDD" id="cd03811">
    <property type="entry name" value="GT4_GT28_WabH-like"/>
    <property type="match status" value="1"/>
</dbReference>
<sequence length="392" mass="45374">MKKRVLFVYSTMMLGGSTTSLLSLLQNFDYEKYQVDLLLYKAEGPFIDYIPEQVNILPTALAPEMTQLRRRIKSIFNGKLLDSLFCGVKYYGKLVMSQQKNAYMNAAWCRVPEKEYDVAIGFLELWSDVIVNKYIKAKKKISWVHVDYQKAHYIPALDCHTFDESNYIVHVSKKCMQNFQKAFPQYANRCVYIENILTKSFLQSRIQRAPKVHVEVENAGLRLLSVCRIEMDHKGLDRGVEAIRILKDRGYKINWYVIGSGPDESKMKEYIKKADLENDIHMLGRMECPFTLYEKFDAFFVPSRYEGKPMAVTEAQMLGLPPIVTEYESAHEQIDDLKTGIIAKNSCDGIVDVLERILKSPQILNGVRNDLLQSDFDNVKCINQIYELMEKE</sequence>
<gene>
    <name evidence="2" type="ORF">ASJ35_13990</name>
</gene>
<dbReference type="Gene3D" id="3.40.50.2000">
    <property type="entry name" value="Glycogen Phosphorylase B"/>
    <property type="match status" value="2"/>
</dbReference>
<evidence type="ECO:0000313" key="3">
    <source>
        <dbReference type="Proteomes" id="UP000053433"/>
    </source>
</evidence>
<reference evidence="2 3" key="1">
    <citation type="submission" date="2015-10" db="EMBL/GenBank/DDBJ databases">
        <title>A novel member of the family Ruminococcaceae isolated from human faeces.</title>
        <authorList>
            <person name="Shkoporov A.N."/>
            <person name="Chaplin A.V."/>
            <person name="Motuzova O.V."/>
            <person name="Kafarskaia L.I."/>
            <person name="Efimov B.A."/>
        </authorList>
    </citation>
    <scope>NUCLEOTIDE SEQUENCE [LARGE SCALE GENOMIC DNA]</scope>
    <source>
        <strain evidence="2 3">668</strain>
    </source>
</reference>
<dbReference type="AlphaFoldDB" id="A0A0W7TNK7"/>
<dbReference type="RefSeq" id="WP_058723564.1">
    <property type="nucleotide sequence ID" value="NZ_LMUA01000022.1"/>
</dbReference>
<name>A0A0W7TNK7_9FIRM</name>
<comment type="caution">
    <text evidence="2">The sequence shown here is derived from an EMBL/GenBank/DDBJ whole genome shotgun (WGS) entry which is preliminary data.</text>
</comment>
<dbReference type="EMBL" id="LMUA01000022">
    <property type="protein sequence ID" value="KUE75419.1"/>
    <property type="molecule type" value="Genomic_DNA"/>
</dbReference>
<evidence type="ECO:0000259" key="1">
    <source>
        <dbReference type="Pfam" id="PF00534"/>
    </source>
</evidence>
<dbReference type="Proteomes" id="UP000053433">
    <property type="component" value="Unassembled WGS sequence"/>
</dbReference>
<organism evidence="2 3">
    <name type="scientific">Ruthenibacterium lactatiformans</name>
    <dbReference type="NCBI Taxonomy" id="1550024"/>
    <lineage>
        <taxon>Bacteria</taxon>
        <taxon>Bacillati</taxon>
        <taxon>Bacillota</taxon>
        <taxon>Clostridia</taxon>
        <taxon>Eubacteriales</taxon>
        <taxon>Oscillospiraceae</taxon>
        <taxon>Ruthenibacterium</taxon>
    </lineage>
</organism>
<dbReference type="GO" id="GO:0016757">
    <property type="term" value="F:glycosyltransferase activity"/>
    <property type="evidence" value="ECO:0007669"/>
    <property type="project" value="InterPro"/>
</dbReference>
<dbReference type="PANTHER" id="PTHR12526:SF630">
    <property type="entry name" value="GLYCOSYLTRANSFERASE"/>
    <property type="match status" value="1"/>
</dbReference>
<protein>
    <recommendedName>
        <fullName evidence="1">Glycosyl transferase family 1 domain-containing protein</fullName>
    </recommendedName>
</protein>
<dbReference type="SUPFAM" id="SSF53756">
    <property type="entry name" value="UDP-Glycosyltransferase/glycogen phosphorylase"/>
    <property type="match status" value="1"/>
</dbReference>
<accession>A0A0W7TNK7</accession>
<dbReference type="Pfam" id="PF00534">
    <property type="entry name" value="Glycos_transf_1"/>
    <property type="match status" value="1"/>
</dbReference>
<evidence type="ECO:0000313" key="2">
    <source>
        <dbReference type="EMBL" id="KUE75419.1"/>
    </source>
</evidence>
<proteinExistence type="predicted"/>
<dbReference type="InterPro" id="IPR001296">
    <property type="entry name" value="Glyco_trans_1"/>
</dbReference>
<dbReference type="PANTHER" id="PTHR12526">
    <property type="entry name" value="GLYCOSYLTRANSFERASE"/>
    <property type="match status" value="1"/>
</dbReference>
<feature type="domain" description="Glycosyl transferase family 1" evidence="1">
    <location>
        <begin position="223"/>
        <end position="362"/>
    </location>
</feature>